<dbReference type="PANTHER" id="PTHR45884:SF2">
    <property type="entry name" value="N-ACETYLTRANSFERASE ECO"/>
    <property type="match status" value="1"/>
</dbReference>
<dbReference type="EMBL" id="KB445638">
    <property type="protein sequence ID" value="EMD68519.1"/>
    <property type="molecule type" value="Genomic_DNA"/>
</dbReference>
<proteinExistence type="inferred from homology"/>
<evidence type="ECO:0000256" key="5">
    <source>
        <dbReference type="ARBA" id="ARBA00022771"/>
    </source>
</evidence>
<feature type="region of interest" description="Disordered" evidence="10">
    <location>
        <begin position="953"/>
        <end position="982"/>
    </location>
</feature>
<dbReference type="eggNOG" id="KOG3014">
    <property type="taxonomic scope" value="Eukaryota"/>
</dbReference>
<evidence type="ECO:0000259" key="11">
    <source>
        <dbReference type="Pfam" id="PF13878"/>
    </source>
</evidence>
<feature type="compositionally biased region" description="Acidic residues" evidence="10">
    <location>
        <begin position="616"/>
        <end position="625"/>
    </location>
</feature>
<feature type="compositionally biased region" description="Low complexity" evidence="10">
    <location>
        <begin position="686"/>
        <end position="702"/>
    </location>
</feature>
<feature type="compositionally biased region" description="Low complexity" evidence="10">
    <location>
        <begin position="794"/>
        <end position="820"/>
    </location>
</feature>
<keyword evidence="4" id="KW-0479">Metal-binding</keyword>
<feature type="compositionally biased region" description="Polar residues" evidence="10">
    <location>
        <begin position="844"/>
        <end position="861"/>
    </location>
</feature>
<feature type="compositionally biased region" description="Low complexity" evidence="10">
    <location>
        <begin position="52"/>
        <end position="71"/>
    </location>
</feature>
<feature type="compositionally biased region" description="Polar residues" evidence="10">
    <location>
        <begin position="535"/>
        <end position="545"/>
    </location>
</feature>
<dbReference type="Proteomes" id="UP000016934">
    <property type="component" value="Unassembled WGS sequence"/>
</dbReference>
<keyword evidence="8" id="KW-0131">Cell cycle</keyword>
<evidence type="ECO:0000256" key="2">
    <source>
        <dbReference type="ARBA" id="ARBA00005816"/>
    </source>
</evidence>
<dbReference type="RefSeq" id="XP_007696097.1">
    <property type="nucleotide sequence ID" value="XM_007697907.1"/>
</dbReference>
<feature type="domain" description="N-acetyltransferase ESCO zinc-finger" evidence="11">
    <location>
        <begin position="141"/>
        <end position="177"/>
    </location>
</feature>
<keyword evidence="5" id="KW-0863">Zinc-finger</keyword>
<sequence>MSSFAVKKVVRTYSRQNKRSLYDEPPTKRRRVESIETEVLISPPAVPTLQQSSPACKESSSPPSSPKESPAIFSDALARSSPPSSPAPRSSPPPLQKRRPVFSIFKKQSKATITSKEPLIERNQNAQSPSKLPPKKKPMVQMQLDLASETRKTCKTCGMQYIPSNLEDAALHKKFHATNLGGMDFTKALVQRLRKNEIWSGSDGSFIAVVGRKDALLLRSRASDVLKIVNTELAAVPISDEELWSQKCQSAATDPLIGETVSTEAEKPATDKLKPALVDRFKVYLYIRGSKCVGACLAERIWEAFQALDSDTASEQSCKLPDTAQSSSISISNESDPAILGISRIWTSNQHRKKGIATRLLDCARANFLYGMRIEKAKVAFSQPTESGGNLARKCNFLTVLEDAAAPTKTKKSVRIVSPTTTIPPPPNFDDDNNVTLNELMARRASHGGRPASPPPPVNPAGFTNHSITAGEANAQVIGKDALVTAGALPSTRTYLSGSQGAPIPGNAPVNPFSKTLASLEPRQGESGTEERTNAQRPTPGNNRASLDVESFKNLLMTGMPTPRASGQSARPGSASHSTSSTQFESSSTDSSSVSRQSISEHAQEIHAASSRTSDDIADEDEDEGVGMMPEVKKGKKQPPPAPKHRHGKLVTPRQPQTVPFDQFEATEPVAPASISWTNSSDASKPFPSSPMAQQQSPLQSQPTPPKPSDAPKSAEDPAKLKKTPPPVPIARRHSQLKTITTGNRSRSSSNLTISSQHSIEAPQTPTSTYHDPMSSAKSPPPPPPPSRYGARLANLGASSTNSSSTELAQSSSSARIPRSIPDPPSPRRNALDSEAPSPAPSMHRTSSVSSTRNAQRNVSGGSTGSIMPPPPPPRRRQSNRSSLDQQRPYPYSSTSPTESRRTSTEFRRTSTENRRTSVASESSLRRAYPPVDEKGENEYALYSPVDEKERVLGANESANAAAEKGEESRSNSSNILDDMEKFQREIDELRTRYK</sequence>
<feature type="region of interest" description="Disordered" evidence="10">
    <location>
        <begin position="521"/>
        <end position="933"/>
    </location>
</feature>
<reference evidence="13 14" key="1">
    <citation type="journal article" date="2012" name="PLoS Pathog.">
        <title>Diverse lifestyles and strategies of plant pathogenesis encoded in the genomes of eighteen Dothideomycetes fungi.</title>
        <authorList>
            <person name="Ohm R.A."/>
            <person name="Feau N."/>
            <person name="Henrissat B."/>
            <person name="Schoch C.L."/>
            <person name="Horwitz B.A."/>
            <person name="Barry K.W."/>
            <person name="Condon B.J."/>
            <person name="Copeland A.C."/>
            <person name="Dhillon B."/>
            <person name="Glaser F."/>
            <person name="Hesse C.N."/>
            <person name="Kosti I."/>
            <person name="LaButti K."/>
            <person name="Lindquist E.A."/>
            <person name="Lucas S."/>
            <person name="Salamov A.A."/>
            <person name="Bradshaw R.E."/>
            <person name="Ciuffetti L."/>
            <person name="Hamelin R.C."/>
            <person name="Kema G.H.J."/>
            <person name="Lawrence C."/>
            <person name="Scott J.A."/>
            <person name="Spatafora J.W."/>
            <person name="Turgeon B.G."/>
            <person name="de Wit P.J.G.M."/>
            <person name="Zhong S."/>
            <person name="Goodwin S.B."/>
            <person name="Grigoriev I.V."/>
        </authorList>
    </citation>
    <scope>NUCLEOTIDE SEQUENCE [LARGE SCALE GENOMIC DNA]</scope>
    <source>
        <strain evidence="14">ND90Pr / ATCC 201652</strain>
    </source>
</reference>
<protein>
    <recommendedName>
        <fullName evidence="15">N-acetyltransferase domain-containing protein</fullName>
    </recommendedName>
</protein>
<feature type="compositionally biased region" description="Pro residues" evidence="10">
    <location>
        <begin position="83"/>
        <end position="95"/>
    </location>
</feature>
<keyword evidence="6" id="KW-0862">Zinc</keyword>
<name>M2RPJ4_COCSN</name>
<comment type="similarity">
    <text evidence="2">Belongs to the acetyltransferase family. ECO subfamily.</text>
</comment>
<dbReference type="KEGG" id="bsc:COCSADRAFT_134347"/>
<dbReference type="InterPro" id="IPR028005">
    <property type="entry name" value="AcTrfase_ESCO_Znf_dom"/>
</dbReference>
<evidence type="ECO:0000256" key="4">
    <source>
        <dbReference type="ARBA" id="ARBA00022723"/>
    </source>
</evidence>
<feature type="region of interest" description="Disordered" evidence="10">
    <location>
        <begin position="15"/>
        <end position="138"/>
    </location>
</feature>
<feature type="compositionally biased region" description="Low complexity" evidence="10">
    <location>
        <begin position="574"/>
        <end position="600"/>
    </location>
</feature>
<dbReference type="PANTHER" id="PTHR45884">
    <property type="entry name" value="N-ACETYLTRANSFERASE ECO"/>
    <property type="match status" value="1"/>
</dbReference>
<evidence type="ECO:0000313" key="13">
    <source>
        <dbReference type="EMBL" id="EMD68519.1"/>
    </source>
</evidence>
<dbReference type="STRING" id="665912.M2RPJ4"/>
<feature type="compositionally biased region" description="Basic and acidic residues" evidence="10">
    <location>
        <begin position="899"/>
        <end position="916"/>
    </location>
</feature>
<evidence type="ECO:0000313" key="14">
    <source>
        <dbReference type="Proteomes" id="UP000016934"/>
    </source>
</evidence>
<keyword evidence="14" id="KW-1185">Reference proteome</keyword>
<evidence type="ECO:0000256" key="9">
    <source>
        <dbReference type="ARBA" id="ARBA00023315"/>
    </source>
</evidence>
<dbReference type="GeneID" id="19130923"/>
<dbReference type="Pfam" id="PF13880">
    <property type="entry name" value="Acetyltransf_13"/>
    <property type="match status" value="1"/>
</dbReference>
<evidence type="ECO:0008006" key="15">
    <source>
        <dbReference type="Google" id="ProtNLM"/>
    </source>
</evidence>
<dbReference type="HOGENOM" id="CLU_308819_0_0_1"/>
<dbReference type="Pfam" id="PF13878">
    <property type="entry name" value="zf-C2H2_3"/>
    <property type="match status" value="1"/>
</dbReference>
<evidence type="ECO:0000256" key="8">
    <source>
        <dbReference type="ARBA" id="ARBA00023306"/>
    </source>
</evidence>
<dbReference type="OMA" id="HSIEAPQ"/>
<gene>
    <name evidence="13" type="ORF">COCSADRAFT_134347</name>
</gene>
<feature type="compositionally biased region" description="Low complexity" evidence="10">
    <location>
        <begin position="888"/>
        <end position="898"/>
    </location>
</feature>
<evidence type="ECO:0000259" key="12">
    <source>
        <dbReference type="Pfam" id="PF13880"/>
    </source>
</evidence>
<dbReference type="AlphaFoldDB" id="M2RPJ4"/>
<evidence type="ECO:0000256" key="10">
    <source>
        <dbReference type="SAM" id="MobiDB-lite"/>
    </source>
</evidence>
<feature type="domain" description="N-acetyltransferase ESCO acetyl-transferase" evidence="12">
    <location>
        <begin position="337"/>
        <end position="394"/>
    </location>
</feature>
<keyword evidence="3" id="KW-0808">Transferase</keyword>
<dbReference type="GO" id="GO:0008270">
    <property type="term" value="F:zinc ion binding"/>
    <property type="evidence" value="ECO:0007669"/>
    <property type="project" value="UniProtKB-KW"/>
</dbReference>
<dbReference type="InterPro" id="IPR028009">
    <property type="entry name" value="ESCO_Acetyltransf_dom"/>
</dbReference>
<feature type="compositionally biased region" description="Polar residues" evidence="10">
    <location>
        <begin position="752"/>
        <end position="770"/>
    </location>
</feature>
<evidence type="ECO:0000256" key="1">
    <source>
        <dbReference type="ARBA" id="ARBA00004123"/>
    </source>
</evidence>
<evidence type="ECO:0000256" key="6">
    <source>
        <dbReference type="ARBA" id="ARBA00022833"/>
    </source>
</evidence>
<comment type="subcellular location">
    <subcellularLocation>
        <location evidence="1">Nucleus</location>
    </subcellularLocation>
</comment>
<dbReference type="GO" id="GO:0061733">
    <property type="term" value="F:protein-lysine-acetyltransferase activity"/>
    <property type="evidence" value="ECO:0007669"/>
    <property type="project" value="TreeGrafter"/>
</dbReference>
<evidence type="ECO:0000256" key="7">
    <source>
        <dbReference type="ARBA" id="ARBA00023242"/>
    </source>
</evidence>
<accession>M2RPJ4</accession>
<keyword evidence="7" id="KW-0539">Nucleus</keyword>
<reference evidence="14" key="2">
    <citation type="journal article" date="2013" name="PLoS Genet.">
        <title>Comparative genome structure, secondary metabolite, and effector coding capacity across Cochliobolus pathogens.</title>
        <authorList>
            <person name="Condon B.J."/>
            <person name="Leng Y."/>
            <person name="Wu D."/>
            <person name="Bushley K.E."/>
            <person name="Ohm R.A."/>
            <person name="Otillar R."/>
            <person name="Martin J."/>
            <person name="Schackwitz W."/>
            <person name="Grimwood J."/>
            <person name="MohdZainudin N."/>
            <person name="Xue C."/>
            <person name="Wang R."/>
            <person name="Manning V.A."/>
            <person name="Dhillon B."/>
            <person name="Tu Z.J."/>
            <person name="Steffenson B.J."/>
            <person name="Salamov A."/>
            <person name="Sun H."/>
            <person name="Lowry S."/>
            <person name="LaButti K."/>
            <person name="Han J."/>
            <person name="Copeland A."/>
            <person name="Lindquist E."/>
            <person name="Barry K."/>
            <person name="Schmutz J."/>
            <person name="Baker S.E."/>
            <person name="Ciuffetti L.M."/>
            <person name="Grigoriev I.V."/>
            <person name="Zhong S."/>
            <person name="Turgeon B.G."/>
        </authorList>
    </citation>
    <scope>NUCLEOTIDE SEQUENCE [LARGE SCALE GENOMIC DNA]</scope>
    <source>
        <strain evidence="14">ND90Pr / ATCC 201652</strain>
    </source>
</reference>
<evidence type="ECO:0000256" key="3">
    <source>
        <dbReference type="ARBA" id="ARBA00022679"/>
    </source>
</evidence>
<dbReference type="GO" id="GO:0005634">
    <property type="term" value="C:nucleus"/>
    <property type="evidence" value="ECO:0007669"/>
    <property type="project" value="UniProtKB-SubCell"/>
</dbReference>
<dbReference type="GO" id="GO:0000785">
    <property type="term" value="C:chromatin"/>
    <property type="evidence" value="ECO:0007669"/>
    <property type="project" value="TreeGrafter"/>
</dbReference>
<keyword evidence="9" id="KW-0012">Acyltransferase</keyword>
<dbReference type="OrthoDB" id="428854at2759"/>
<organism evidence="13 14">
    <name type="scientific">Cochliobolus sativus (strain ND90Pr / ATCC 201652)</name>
    <name type="common">Common root rot and spot blotch fungus</name>
    <name type="synonym">Bipolaris sorokiniana</name>
    <dbReference type="NCBI Taxonomy" id="665912"/>
    <lineage>
        <taxon>Eukaryota</taxon>
        <taxon>Fungi</taxon>
        <taxon>Dikarya</taxon>
        <taxon>Ascomycota</taxon>
        <taxon>Pezizomycotina</taxon>
        <taxon>Dothideomycetes</taxon>
        <taxon>Pleosporomycetidae</taxon>
        <taxon>Pleosporales</taxon>
        <taxon>Pleosporineae</taxon>
        <taxon>Pleosporaceae</taxon>
        <taxon>Bipolaris</taxon>
    </lineage>
</organism>
<dbReference type="GO" id="GO:0007064">
    <property type="term" value="P:mitotic sister chromatid cohesion"/>
    <property type="evidence" value="ECO:0007669"/>
    <property type="project" value="TreeGrafter"/>
</dbReference>